<dbReference type="PANTHER" id="PTHR46215">
    <property type="entry name" value="DIRIGENT PROTEIN 24-RELATED"/>
    <property type="match status" value="1"/>
</dbReference>
<proteinExistence type="inferred from homology"/>
<keyword evidence="4" id="KW-0052">Apoplast</keyword>
<reference evidence="6 7" key="1">
    <citation type="submission" date="2019-09" db="EMBL/GenBank/DDBJ databases">
        <authorList>
            <person name="Ou C."/>
        </authorList>
    </citation>
    <scope>NUCLEOTIDE SEQUENCE [LARGE SCALE GENOMIC DNA]</scope>
    <source>
        <strain evidence="6">S2</strain>
        <tissue evidence="6">Leaf</tissue>
    </source>
</reference>
<comment type="subunit">
    <text evidence="2 4">Homodimer.</text>
</comment>
<feature type="compositionally biased region" description="Low complexity" evidence="5">
    <location>
        <begin position="9"/>
        <end position="26"/>
    </location>
</feature>
<evidence type="ECO:0000256" key="2">
    <source>
        <dbReference type="ARBA" id="ARBA00011738"/>
    </source>
</evidence>
<reference evidence="6 7" key="3">
    <citation type="submission" date="2019-11" db="EMBL/GenBank/DDBJ databases">
        <title>A de novo genome assembly of a pear dwarfing rootstock.</title>
        <authorList>
            <person name="Wang F."/>
            <person name="Wang J."/>
            <person name="Li S."/>
            <person name="Zhang Y."/>
            <person name="Fang M."/>
            <person name="Ma L."/>
            <person name="Zhao Y."/>
            <person name="Jiang S."/>
        </authorList>
    </citation>
    <scope>NUCLEOTIDE SEQUENCE [LARGE SCALE GENOMIC DNA]</scope>
    <source>
        <strain evidence="6">S2</strain>
        <tissue evidence="6">Leaf</tissue>
    </source>
</reference>
<evidence type="ECO:0000313" key="6">
    <source>
        <dbReference type="EMBL" id="KAB2596058.1"/>
    </source>
</evidence>
<dbReference type="PANTHER" id="PTHR46215:SF15">
    <property type="entry name" value="DIRIGENT PROTEIN 24"/>
    <property type="match status" value="1"/>
</dbReference>
<gene>
    <name evidence="6" type="ORF">D8674_031508</name>
</gene>
<feature type="region of interest" description="Disordered" evidence="5">
    <location>
        <begin position="1"/>
        <end position="31"/>
    </location>
</feature>
<dbReference type="GO" id="GO:0009699">
    <property type="term" value="P:phenylpropanoid biosynthetic process"/>
    <property type="evidence" value="ECO:0007669"/>
    <property type="project" value="UniProtKB-ARBA"/>
</dbReference>
<keyword evidence="7" id="KW-1185">Reference proteome</keyword>
<evidence type="ECO:0000256" key="5">
    <source>
        <dbReference type="SAM" id="MobiDB-lite"/>
    </source>
</evidence>
<dbReference type="GO" id="GO:0048046">
    <property type="term" value="C:apoplast"/>
    <property type="evidence" value="ECO:0007669"/>
    <property type="project" value="UniProtKB-SubCell"/>
</dbReference>
<protein>
    <recommendedName>
        <fullName evidence="4">Dirigent protein</fullName>
    </recommendedName>
</protein>
<evidence type="ECO:0000313" key="7">
    <source>
        <dbReference type="Proteomes" id="UP000327157"/>
    </source>
</evidence>
<dbReference type="AlphaFoldDB" id="A0A5N5EYS5"/>
<keyword evidence="3 4" id="KW-0964">Secreted</keyword>
<comment type="caution">
    <text evidence="6">The sequence shown here is derived from an EMBL/GenBank/DDBJ whole genome shotgun (WGS) entry which is preliminary data.</text>
</comment>
<organism evidence="6 7">
    <name type="scientific">Pyrus ussuriensis x Pyrus communis</name>
    <dbReference type="NCBI Taxonomy" id="2448454"/>
    <lineage>
        <taxon>Eukaryota</taxon>
        <taxon>Viridiplantae</taxon>
        <taxon>Streptophyta</taxon>
        <taxon>Embryophyta</taxon>
        <taxon>Tracheophyta</taxon>
        <taxon>Spermatophyta</taxon>
        <taxon>Magnoliopsida</taxon>
        <taxon>eudicotyledons</taxon>
        <taxon>Gunneridae</taxon>
        <taxon>Pentapetalae</taxon>
        <taxon>rosids</taxon>
        <taxon>fabids</taxon>
        <taxon>Rosales</taxon>
        <taxon>Rosaceae</taxon>
        <taxon>Amygdaloideae</taxon>
        <taxon>Maleae</taxon>
        <taxon>Pyrus</taxon>
    </lineage>
</organism>
<comment type="similarity">
    <text evidence="1 4">Belongs to the plant dirigent protein family.</text>
</comment>
<evidence type="ECO:0000256" key="4">
    <source>
        <dbReference type="RuleBase" id="RU363099"/>
    </source>
</evidence>
<comment type="subcellular location">
    <subcellularLocation>
        <location evidence="4">Secreted</location>
        <location evidence="4">Extracellular space</location>
        <location evidence="4">Apoplast</location>
    </subcellularLocation>
</comment>
<dbReference type="Gene3D" id="2.40.480.10">
    <property type="entry name" value="Allene oxide cyclase-like"/>
    <property type="match status" value="1"/>
</dbReference>
<dbReference type="Pfam" id="PF03018">
    <property type="entry name" value="Dirigent"/>
    <property type="match status" value="1"/>
</dbReference>
<dbReference type="Proteomes" id="UP000327157">
    <property type="component" value="Chromosome 7"/>
</dbReference>
<accession>A0A5N5EYS5</accession>
<comment type="function">
    <text evidence="4">Dirigent proteins impart stereoselectivity on the phenoxy radical-coupling reaction, yielding optically active lignans from two molecules of coniferyl alcohol in the biosynthesis of lignans, flavonolignans, and alkaloids and thus plays a central role in plant secondary metabolism.</text>
</comment>
<name>A0A5N5EYS5_9ROSA</name>
<dbReference type="InterPro" id="IPR004265">
    <property type="entry name" value="Dirigent"/>
</dbReference>
<evidence type="ECO:0000256" key="1">
    <source>
        <dbReference type="ARBA" id="ARBA00010746"/>
    </source>
</evidence>
<evidence type="ECO:0000256" key="3">
    <source>
        <dbReference type="ARBA" id="ARBA00022525"/>
    </source>
</evidence>
<dbReference type="InterPro" id="IPR044859">
    <property type="entry name" value="Allene_oxi_cyc_Dirigent"/>
</dbReference>
<dbReference type="EMBL" id="SMOL01000781">
    <property type="protein sequence ID" value="KAB2596058.1"/>
    <property type="molecule type" value="Genomic_DNA"/>
</dbReference>
<reference evidence="7" key="2">
    <citation type="submission" date="2019-10" db="EMBL/GenBank/DDBJ databases">
        <title>A de novo genome assembly of a pear dwarfing rootstock.</title>
        <authorList>
            <person name="Wang F."/>
            <person name="Wang J."/>
            <person name="Li S."/>
            <person name="Zhang Y."/>
            <person name="Fang M."/>
            <person name="Ma L."/>
            <person name="Zhao Y."/>
            <person name="Jiang S."/>
        </authorList>
    </citation>
    <scope>NUCLEOTIDE SEQUENCE [LARGE SCALE GENOMIC DNA]</scope>
</reference>
<dbReference type="OrthoDB" id="1921494at2759"/>
<sequence length="271" mass="28111">MAPIPFDEGTTPAVPVTTPVAGPVTTSLTGPTAAARTETPHLSFFMHDILGGSHPSVRVVTGLIANTVLNPAFSKPNNNIFPVSGGIPLTNNNINGFLNNNNIPNIAGLSGLTNSQSSTVIQNSGNNNIVNGGSNQPFVTAGQLPNGATLQKLMFGSVTVIDDDLTEGHELGSAVLGKAQGFYMASSLDGNSHTMAFTVLLHAGEHDVEDTISLFGVHRTASPVSHIAVIGGTGKYENANGYAAIESLHQVDQHTTDGVDTIMQISVYLSE</sequence>